<reference evidence="1 2" key="1">
    <citation type="submission" date="2024-06" db="EMBL/GenBank/DDBJ databases">
        <title>The Natural Products Discovery Center: Release of the First 8490 Sequenced Strains for Exploring Actinobacteria Biosynthetic Diversity.</title>
        <authorList>
            <person name="Kalkreuter E."/>
            <person name="Kautsar S.A."/>
            <person name="Yang D."/>
            <person name="Bader C.D."/>
            <person name="Teijaro C.N."/>
            <person name="Fluegel L."/>
            <person name="Davis C.M."/>
            <person name="Simpson J.R."/>
            <person name="Lauterbach L."/>
            <person name="Steele A.D."/>
            <person name="Gui C."/>
            <person name="Meng S."/>
            <person name="Li G."/>
            <person name="Viehrig K."/>
            <person name="Ye F."/>
            <person name="Su P."/>
            <person name="Kiefer A.F."/>
            <person name="Nichols A."/>
            <person name="Cepeda A.J."/>
            <person name="Yan W."/>
            <person name="Fan B."/>
            <person name="Jiang Y."/>
            <person name="Adhikari A."/>
            <person name="Zheng C.-J."/>
            <person name="Schuster L."/>
            <person name="Cowan T.M."/>
            <person name="Smanski M.J."/>
            <person name="Chevrette M.G."/>
            <person name="De Carvalho L.P.S."/>
            <person name="Shen B."/>
        </authorList>
    </citation>
    <scope>NUCLEOTIDE SEQUENCE [LARGE SCALE GENOMIC DNA]</scope>
    <source>
        <strain evidence="1 2">NPDC048117</strain>
    </source>
</reference>
<keyword evidence="2" id="KW-1185">Reference proteome</keyword>
<evidence type="ECO:0000313" key="2">
    <source>
        <dbReference type="Proteomes" id="UP001551584"/>
    </source>
</evidence>
<evidence type="ECO:0000313" key="1">
    <source>
        <dbReference type="EMBL" id="MEU9581065.1"/>
    </source>
</evidence>
<dbReference type="EMBL" id="JBEZNA010000098">
    <property type="protein sequence ID" value="MEU9581065.1"/>
    <property type="molecule type" value="Genomic_DNA"/>
</dbReference>
<dbReference type="RefSeq" id="WP_359277354.1">
    <property type="nucleotide sequence ID" value="NZ_JBEZNA010000098.1"/>
</dbReference>
<sequence>MSRRRIAVRDGGMPDWLREYRPEQWASDLDDPLEVYYFGRYDWQKARSDWLAGLDPVCKIQNPQTRPEGERQH</sequence>
<organism evidence="1 2">
    <name type="scientific">Streptomyces chilikensis</name>
    <dbReference type="NCBI Taxonomy" id="1194079"/>
    <lineage>
        <taxon>Bacteria</taxon>
        <taxon>Bacillati</taxon>
        <taxon>Actinomycetota</taxon>
        <taxon>Actinomycetes</taxon>
        <taxon>Kitasatosporales</taxon>
        <taxon>Streptomycetaceae</taxon>
        <taxon>Streptomyces</taxon>
    </lineage>
</organism>
<comment type="caution">
    <text evidence="1">The sequence shown here is derived from an EMBL/GenBank/DDBJ whole genome shotgun (WGS) entry which is preliminary data.</text>
</comment>
<protein>
    <submittedName>
        <fullName evidence="1">Uncharacterized protein</fullName>
    </submittedName>
</protein>
<accession>A0ABV3EY24</accession>
<proteinExistence type="predicted"/>
<dbReference type="Proteomes" id="UP001551584">
    <property type="component" value="Unassembled WGS sequence"/>
</dbReference>
<gene>
    <name evidence="1" type="ORF">AB0D95_27990</name>
</gene>
<name>A0ABV3EY24_9ACTN</name>